<sequence length="501" mass="56133">MHDQLLLKLDNLTARYGEKIVFKDLSFEVRSGECWALLGHSGSGKSALLEAIAGNFNVVKGQVIRPFYDEYIRAHPPKDPYFNYRQLISYLPVKYQFKNLSNTSEFFYQQRFNAAFSEDAPTVEDFLNDEAQKSLAEGSWDVSKVISLFQLEPLRQKQLIKLSNGETKRLRLAASLLKNPRLLLLDSPLVGLDVTTRTAFNSILDEIITSGIAIVLTTAVDEIPSVVTHAVILDNCQIEQVATRERFSSIKLSTPPSYSLDATKVNRLTENQPLSKYKLIVGMKEVTVKYGDSTILSGVSWAIKPGERWALRGQNGAGKSTLLSLINGDNPQAYANDITLFDHKRGSGESIWDIKKKIGFVSPELLQYFHSRATCWEIVASGFHDTLGYLKPVNKEQASLVDEWLDLLELQRSGTQIFETASPTTQRIILLARAMTKNPPLLILDEPCQGLDHVQQTRVRTVVDAVCSASSTALIYVTHYEEELPACVDHVLQLEKGRRVI</sequence>
<dbReference type="SUPFAM" id="SSF52540">
    <property type="entry name" value="P-loop containing nucleoside triphosphate hydrolases"/>
    <property type="match status" value="2"/>
</dbReference>
<dbReference type="PANTHER" id="PTHR43117:SF4">
    <property type="entry name" value="OSMOPROTECTANT IMPORT ATP-BINDING PROTEIN OSMV"/>
    <property type="match status" value="1"/>
</dbReference>
<dbReference type="InterPro" id="IPR003439">
    <property type="entry name" value="ABC_transporter-like_ATP-bd"/>
</dbReference>
<dbReference type="EMBL" id="CP136051">
    <property type="protein sequence ID" value="WOK05927.1"/>
    <property type="molecule type" value="Genomic_DNA"/>
</dbReference>
<evidence type="ECO:0000256" key="4">
    <source>
        <dbReference type="ARBA" id="ARBA00022840"/>
    </source>
</evidence>
<evidence type="ECO:0000256" key="3">
    <source>
        <dbReference type="ARBA" id="ARBA00022741"/>
    </source>
</evidence>
<gene>
    <name evidence="6" type="ORF">RT717_22890</name>
</gene>
<comment type="similarity">
    <text evidence="1">Belongs to the ABC transporter superfamily.</text>
</comment>
<dbReference type="InterPro" id="IPR003593">
    <property type="entry name" value="AAA+_ATPase"/>
</dbReference>
<organism evidence="6 7">
    <name type="scientific">Imperialibacter roseus</name>
    <dbReference type="NCBI Taxonomy" id="1324217"/>
    <lineage>
        <taxon>Bacteria</taxon>
        <taxon>Pseudomonadati</taxon>
        <taxon>Bacteroidota</taxon>
        <taxon>Cytophagia</taxon>
        <taxon>Cytophagales</taxon>
        <taxon>Flammeovirgaceae</taxon>
        <taxon>Imperialibacter</taxon>
    </lineage>
</organism>
<protein>
    <submittedName>
        <fullName evidence="6">ATP-binding cassette domain-containing protein</fullName>
    </submittedName>
</protein>
<evidence type="ECO:0000256" key="2">
    <source>
        <dbReference type="ARBA" id="ARBA00022448"/>
    </source>
</evidence>
<evidence type="ECO:0000256" key="1">
    <source>
        <dbReference type="ARBA" id="ARBA00005417"/>
    </source>
</evidence>
<dbReference type="SMART" id="SM00382">
    <property type="entry name" value="AAA"/>
    <property type="match status" value="2"/>
</dbReference>
<keyword evidence="2" id="KW-0813">Transport</keyword>
<keyword evidence="4 6" id="KW-0067">ATP-binding</keyword>
<dbReference type="GO" id="GO:0005524">
    <property type="term" value="F:ATP binding"/>
    <property type="evidence" value="ECO:0007669"/>
    <property type="project" value="UniProtKB-KW"/>
</dbReference>
<dbReference type="InterPro" id="IPR027417">
    <property type="entry name" value="P-loop_NTPase"/>
</dbReference>
<feature type="domain" description="ABC transporter" evidence="5">
    <location>
        <begin position="7"/>
        <end position="260"/>
    </location>
</feature>
<dbReference type="Gene3D" id="3.40.50.300">
    <property type="entry name" value="P-loop containing nucleotide triphosphate hydrolases"/>
    <property type="match status" value="2"/>
</dbReference>
<dbReference type="Proteomes" id="UP001302349">
    <property type="component" value="Chromosome"/>
</dbReference>
<dbReference type="PANTHER" id="PTHR43117">
    <property type="entry name" value="OSMOPROTECTANT IMPORT ATP-BINDING PROTEIN OSMV"/>
    <property type="match status" value="1"/>
</dbReference>
<keyword evidence="7" id="KW-1185">Reference proteome</keyword>
<feature type="domain" description="ABC transporter" evidence="5">
    <location>
        <begin position="281"/>
        <end position="501"/>
    </location>
</feature>
<evidence type="ECO:0000313" key="7">
    <source>
        <dbReference type="Proteomes" id="UP001302349"/>
    </source>
</evidence>
<accession>A0ABZ0ILN2</accession>
<reference evidence="6 7" key="1">
    <citation type="journal article" date="2023" name="Microbiol. Resour. Announc.">
        <title>Complete Genome Sequence of Imperialibacter roseus strain P4T.</title>
        <authorList>
            <person name="Tizabi D.R."/>
            <person name="Bachvaroff T."/>
            <person name="Hill R.T."/>
        </authorList>
    </citation>
    <scope>NUCLEOTIDE SEQUENCE [LARGE SCALE GENOMIC DNA]</scope>
    <source>
        <strain evidence="6 7">P4T</strain>
    </source>
</reference>
<dbReference type="RefSeq" id="WP_317488673.1">
    <property type="nucleotide sequence ID" value="NZ_CP136051.1"/>
</dbReference>
<evidence type="ECO:0000259" key="5">
    <source>
        <dbReference type="PROSITE" id="PS50893"/>
    </source>
</evidence>
<dbReference type="Pfam" id="PF00005">
    <property type="entry name" value="ABC_tran"/>
    <property type="match status" value="2"/>
</dbReference>
<keyword evidence="3" id="KW-0547">Nucleotide-binding</keyword>
<proteinExistence type="inferred from homology"/>
<dbReference type="PROSITE" id="PS50893">
    <property type="entry name" value="ABC_TRANSPORTER_2"/>
    <property type="match status" value="2"/>
</dbReference>
<evidence type="ECO:0000313" key="6">
    <source>
        <dbReference type="EMBL" id="WOK05927.1"/>
    </source>
</evidence>
<name>A0ABZ0ILN2_9BACT</name>